<evidence type="ECO:0000313" key="3">
    <source>
        <dbReference type="Proteomes" id="UP000682811"/>
    </source>
</evidence>
<name>A0A919YJC0_9BACL</name>
<gene>
    <name evidence="2" type="ORF">J34TS1_63190</name>
</gene>
<dbReference type="Proteomes" id="UP000682811">
    <property type="component" value="Unassembled WGS sequence"/>
</dbReference>
<evidence type="ECO:0000313" key="2">
    <source>
        <dbReference type="EMBL" id="GIO51554.1"/>
    </source>
</evidence>
<dbReference type="RefSeq" id="WP_212981530.1">
    <property type="nucleotide sequence ID" value="NZ_AP025343.1"/>
</dbReference>
<dbReference type="EMBL" id="BORT01000057">
    <property type="protein sequence ID" value="GIO51554.1"/>
    <property type="molecule type" value="Genomic_DNA"/>
</dbReference>
<feature type="compositionally biased region" description="Polar residues" evidence="1">
    <location>
        <begin position="39"/>
        <end position="53"/>
    </location>
</feature>
<accession>A0A919YJC0</accession>
<keyword evidence="3" id="KW-1185">Reference proteome</keyword>
<reference evidence="2 3" key="1">
    <citation type="submission" date="2021-03" db="EMBL/GenBank/DDBJ databases">
        <title>Antimicrobial resistance genes in bacteria isolated from Japanese honey, and their potential for conferring macrolide and lincosamide resistance in the American foulbrood pathogen Paenibacillus larvae.</title>
        <authorList>
            <person name="Okamoto M."/>
            <person name="Kumagai M."/>
            <person name="Kanamori H."/>
            <person name="Takamatsu D."/>
        </authorList>
    </citation>
    <scope>NUCLEOTIDE SEQUENCE [LARGE SCALE GENOMIC DNA]</scope>
    <source>
        <strain evidence="2 3">J34TS1</strain>
    </source>
</reference>
<proteinExistence type="predicted"/>
<comment type="caution">
    <text evidence="2">The sequence shown here is derived from an EMBL/GenBank/DDBJ whole genome shotgun (WGS) entry which is preliminary data.</text>
</comment>
<protein>
    <submittedName>
        <fullName evidence="2">Uncharacterized protein</fullName>
    </submittedName>
</protein>
<organism evidence="2 3">
    <name type="scientific">Paenibacillus azoreducens</name>
    <dbReference type="NCBI Taxonomy" id="116718"/>
    <lineage>
        <taxon>Bacteria</taxon>
        <taxon>Bacillati</taxon>
        <taxon>Bacillota</taxon>
        <taxon>Bacilli</taxon>
        <taxon>Bacillales</taxon>
        <taxon>Paenibacillaceae</taxon>
        <taxon>Paenibacillus</taxon>
    </lineage>
</organism>
<sequence>MKYKDDLPNGYVNGYYVGQRQGGPTQDKLEPQADGYEVQRNTQRQGTVTQDALQPNYPVPDTGTKPSEGGGK</sequence>
<evidence type="ECO:0000256" key="1">
    <source>
        <dbReference type="SAM" id="MobiDB-lite"/>
    </source>
</evidence>
<feature type="region of interest" description="Disordered" evidence="1">
    <location>
        <begin position="1"/>
        <end position="72"/>
    </location>
</feature>
<dbReference type="AlphaFoldDB" id="A0A919YJC0"/>